<dbReference type="Pfam" id="PF19439">
    <property type="entry name" value="CLEC16A_C"/>
    <property type="match status" value="1"/>
</dbReference>
<dbReference type="Proteomes" id="UP000694560">
    <property type="component" value="Unplaced"/>
</dbReference>
<feature type="region of interest" description="Disordered" evidence="3">
    <location>
        <begin position="868"/>
        <end position="944"/>
    </location>
</feature>
<dbReference type="Ensembl" id="ENSMCST00000011976.1">
    <property type="protein sequence ID" value="ENSMCSP00000011675.1"/>
    <property type="gene ID" value="ENSMCSG00000008014.1"/>
</dbReference>
<evidence type="ECO:0000313" key="7">
    <source>
        <dbReference type="Proteomes" id="UP000694560"/>
    </source>
</evidence>
<feature type="region of interest" description="Disordered" evidence="3">
    <location>
        <begin position="375"/>
        <end position="429"/>
    </location>
</feature>
<accession>A0A8C5TV52</accession>
<evidence type="ECO:0000259" key="4">
    <source>
        <dbReference type="Pfam" id="PF09758"/>
    </source>
</evidence>
<dbReference type="GO" id="GO:0005770">
    <property type="term" value="C:late endosome"/>
    <property type="evidence" value="ECO:0007669"/>
    <property type="project" value="TreeGrafter"/>
</dbReference>
<evidence type="ECO:0000256" key="3">
    <source>
        <dbReference type="SAM" id="MobiDB-lite"/>
    </source>
</evidence>
<evidence type="ECO:0000256" key="2">
    <source>
        <dbReference type="ARBA" id="ARBA00023006"/>
    </source>
</evidence>
<feature type="compositionally biased region" description="Low complexity" evidence="3">
    <location>
        <begin position="868"/>
        <end position="911"/>
    </location>
</feature>
<sequence length="1018" mass="114567">MFGRSRSWVGGGHGKAARSIHSLDHLKYMYHILTKNTTVTDHNRNLLVETIRSITEILIWGDQNDSSVFDFFLEKNMFVFFLNILRQKSGRYVCVQLLQTLNILFENISHETSLYYLLSNNYVNSIIVHKFDFSDEEIMAYYISFLKTLSLKLNNHTVHFFYNEHTNDFALYTEAIKFFNHPESMVRIAVRTITLNVYKVDNQPMLHYIRDKTAVPYFSNLVWFIGSHVIELDNCVQTDEEHRNRGKLSDLVAEHLDHLHYLNDILIINCEFLNDVLTDHLLNRLFLPLYVYSLVNQDKGGERPKISLQVSLYLLSQVFLIIHYAPLVNSLAEVILNGDLSVFSSKVEQDIQKNSAKSSIRCFIKPTETLERSLEINKQKGRKRMQKRPNYKNVGEEDEEERGSEDNQDDLDKSKGTEASSKSIRTSTENEEIEMVIMERCKLSELSISTVTEQNTTDEEKSAAASGSEITNWNRPFLDMVYNALDCPEDDYYALFVLCLLYAMSHNKGLDSVKLERIQLPAQHAEERNSYNHVLAERLIRIMSYAAQPDGKIRLATLELGCLLLKQLVFSKNGRIIKSVHLDCLEVRVMAYEYRSMTMKPMNVEYLMMDASILLPPTGTPLTGIDFVKRLPCGDVERTRRAIRVFFMLRSLSLHLQGELETQLPLTREGDLIKADDVLDLNNSDLIACTVITKDGGQVQRFLAVDIYQMSLVEPDVARLGWGVVKFAGLLQDMQVTGVEDDSRALNIIIHKPASSPHSKPFPILQATFIFSDHIRCIIAKQRLAKGRIQARRMKMQRIAALLDLPVQPSTEVMGFGHSSAAAAQHLPFRFYDQSRRGSSDPTVQRSVFASVDKVPGFAVAQCINQHSASPLSSPSPSSGSGSTGRCDSVTASSTSTPSAAQSPADDASAPEQPPMASSGQTMLTDESLPAVSKSSKNAVKSSDIETANLSPSLIPAQQPTISLITDDNTDTLSVESLTLVPPVDPHSIRTFSCIPQASLQSEVEVDKVKEVEEEHSD</sequence>
<proteinExistence type="inferred from homology"/>
<dbReference type="Pfam" id="PF09758">
    <property type="entry name" value="FPL"/>
    <property type="match status" value="1"/>
</dbReference>
<organism evidence="6 7">
    <name type="scientific">Malurus cyaneus samueli</name>
    <dbReference type="NCBI Taxonomy" id="2593467"/>
    <lineage>
        <taxon>Eukaryota</taxon>
        <taxon>Metazoa</taxon>
        <taxon>Chordata</taxon>
        <taxon>Craniata</taxon>
        <taxon>Vertebrata</taxon>
        <taxon>Euteleostomi</taxon>
        <taxon>Archelosauria</taxon>
        <taxon>Archosauria</taxon>
        <taxon>Dinosauria</taxon>
        <taxon>Saurischia</taxon>
        <taxon>Theropoda</taxon>
        <taxon>Coelurosauria</taxon>
        <taxon>Aves</taxon>
        <taxon>Neognathae</taxon>
        <taxon>Neoaves</taxon>
        <taxon>Telluraves</taxon>
        <taxon>Australaves</taxon>
        <taxon>Passeriformes</taxon>
        <taxon>Meliphagoidea</taxon>
        <taxon>Maluridae</taxon>
        <taxon>Malurus</taxon>
    </lineage>
</organism>
<feature type="domain" description="CLEC16A/TT9 C-terminal" evidence="5">
    <location>
        <begin position="243"/>
        <end position="992"/>
    </location>
</feature>
<dbReference type="InterPro" id="IPR039272">
    <property type="entry name" value="CLEC16A/TT9"/>
</dbReference>
<dbReference type="PANTHER" id="PTHR21481">
    <property type="entry name" value="PROTEIN CLEC16A"/>
    <property type="match status" value="1"/>
</dbReference>
<dbReference type="GO" id="GO:1901096">
    <property type="term" value="P:regulation of autophagosome maturation"/>
    <property type="evidence" value="ECO:0007669"/>
    <property type="project" value="TreeGrafter"/>
</dbReference>
<dbReference type="GO" id="GO:0006914">
    <property type="term" value="P:autophagy"/>
    <property type="evidence" value="ECO:0007669"/>
    <property type="project" value="UniProtKB-KW"/>
</dbReference>
<feature type="compositionally biased region" description="Basic residues" evidence="3">
    <location>
        <begin position="379"/>
        <end position="390"/>
    </location>
</feature>
<protein>
    <submittedName>
        <fullName evidence="6">C-type lectin domain containing 16A</fullName>
    </submittedName>
</protein>
<comment type="similarity">
    <text evidence="1">Belongs to the CLEC16A/gop-1 family.</text>
</comment>
<dbReference type="GO" id="GO:0007034">
    <property type="term" value="P:vacuolar transport"/>
    <property type="evidence" value="ECO:0007669"/>
    <property type="project" value="TreeGrafter"/>
</dbReference>
<evidence type="ECO:0000259" key="5">
    <source>
        <dbReference type="Pfam" id="PF19439"/>
    </source>
</evidence>
<reference evidence="6" key="1">
    <citation type="submission" date="2025-08" db="UniProtKB">
        <authorList>
            <consortium name="Ensembl"/>
        </authorList>
    </citation>
    <scope>IDENTIFICATION</scope>
</reference>
<reference evidence="6" key="2">
    <citation type="submission" date="2025-09" db="UniProtKB">
        <authorList>
            <consortium name="Ensembl"/>
        </authorList>
    </citation>
    <scope>IDENTIFICATION</scope>
</reference>
<evidence type="ECO:0000313" key="6">
    <source>
        <dbReference type="Ensembl" id="ENSMCSP00000011675.1"/>
    </source>
</evidence>
<dbReference type="AlphaFoldDB" id="A0A8C5TV52"/>
<name>A0A8C5TV52_9PASS</name>
<feature type="compositionally biased region" description="Polar residues" evidence="3">
    <location>
        <begin position="417"/>
        <end position="427"/>
    </location>
</feature>
<dbReference type="GO" id="GO:0005794">
    <property type="term" value="C:Golgi apparatus"/>
    <property type="evidence" value="ECO:0007669"/>
    <property type="project" value="TreeGrafter"/>
</dbReference>
<dbReference type="InterPro" id="IPR019155">
    <property type="entry name" value="CLEC16A/TT9_N"/>
</dbReference>
<evidence type="ECO:0000256" key="1">
    <source>
        <dbReference type="ARBA" id="ARBA00006441"/>
    </source>
</evidence>
<dbReference type="InterPro" id="IPR045820">
    <property type="entry name" value="CLEC16A/TT9_C"/>
</dbReference>
<feature type="domain" description="FPL" evidence="4">
    <location>
        <begin position="51"/>
        <end position="198"/>
    </location>
</feature>
<keyword evidence="7" id="KW-1185">Reference proteome</keyword>
<dbReference type="PANTHER" id="PTHR21481:SF0">
    <property type="entry name" value="PROTEIN CLEC16A"/>
    <property type="match status" value="1"/>
</dbReference>
<keyword evidence="2" id="KW-0072">Autophagy</keyword>
<feature type="compositionally biased region" description="Polar residues" evidence="3">
    <location>
        <begin position="916"/>
        <end position="925"/>
    </location>
</feature>
<feature type="compositionally biased region" description="Acidic residues" evidence="3">
    <location>
        <begin position="396"/>
        <end position="409"/>
    </location>
</feature>
<feature type="compositionally biased region" description="Low complexity" evidence="3">
    <location>
        <begin position="931"/>
        <end position="942"/>
    </location>
</feature>
<dbReference type="GO" id="GO:0016197">
    <property type="term" value="P:endosomal transport"/>
    <property type="evidence" value="ECO:0007669"/>
    <property type="project" value="TreeGrafter"/>
</dbReference>